<protein>
    <submittedName>
        <fullName evidence="1">Hydantoinase/oxoprolinase family protein</fullName>
    </submittedName>
</protein>
<dbReference type="EMBL" id="JBBKAR010000053">
    <property type="protein sequence ID" value="MEJ8306313.1"/>
    <property type="molecule type" value="Genomic_DNA"/>
</dbReference>
<accession>A0ACC6PHC7</accession>
<proteinExistence type="predicted"/>
<dbReference type="Proteomes" id="UP001380953">
    <property type="component" value="Unassembled WGS sequence"/>
</dbReference>
<sequence>MGKRYRLGIDIGGTFTDVMVTDQDGSVAAVLKTPSVREAPEKAIFNALEQLAQKGIDAEDIGLFVHGTTLGVNTLIERNGDKTALLVTEGFRDILEIRRLRLENTTDLYGDKTLPLIPRRLVREVGERILADGSVYRPLDERALLDAVAELDAEGVRSIAISFLHSYSHPGHERRAAELIRAAFPHLFVCTGSEIWPQQREYERTLAAVINAYVGRRMRDYFAELQSGAWQKGLRANVLSTMSNGGIVSASRAALEPVRTLLSGPASGVIGATYAASRAGFERVVTFDMGGTSADVSVIDGAPSFSSENKIGDFPVIIPAVDVTAIGAGGGSIAWVDPAGVLKVGPESAGADPGPACYGKGGEAATVTDAYVHLGIIHPDRFLGGTMKLDASLAAASLERLGAKLGLDSYRAAQAVLDVASANMYAQFTPLLAKKGVDPRDFALLAYGGAGPVHVFLLAREVGIDRVLVPPSPGTLCAAGCVVADLRSDFVHTLGREASERLPDELARHFDELEAQGRTWLSEESGQGVKIERSRMIYGADMRYEGQSFDIEVEVPVEEKGDADAIEKRFHERYKQIFGVNQPQAPVAFVNLRATIVGETAKAPELRPSAEPADSESREPSSRTLHFDGREYEARVLSRAELGKAGAAGPLIVEEYDTTVFVPPGFRAYTDEYGNLIGEATS</sequence>
<reference evidence="1" key="1">
    <citation type="submission" date="2024-03" db="EMBL/GenBank/DDBJ databases">
        <title>Whole genome sequecning of epiphytes from Marcgravia umbellata leaves.</title>
        <authorList>
            <person name="Kumar G."/>
            <person name="Savka M.A."/>
        </authorList>
    </citation>
    <scope>NUCLEOTIDE SEQUENCE</scope>
    <source>
        <strain evidence="1">RIT_BL5</strain>
    </source>
</reference>
<evidence type="ECO:0000313" key="2">
    <source>
        <dbReference type="Proteomes" id="UP001380953"/>
    </source>
</evidence>
<gene>
    <name evidence="1" type="ORF">WKI47_20610</name>
</gene>
<keyword evidence="2" id="KW-1185">Reference proteome</keyword>
<organism evidence="1 2">
    <name type="scientific">Saccharibacillus sacchari</name>
    <dbReference type="NCBI Taxonomy" id="456493"/>
    <lineage>
        <taxon>Bacteria</taxon>
        <taxon>Bacillati</taxon>
        <taxon>Bacillota</taxon>
        <taxon>Bacilli</taxon>
        <taxon>Bacillales</taxon>
        <taxon>Paenibacillaceae</taxon>
        <taxon>Saccharibacillus</taxon>
    </lineage>
</organism>
<comment type="caution">
    <text evidence="1">The sequence shown here is derived from an EMBL/GenBank/DDBJ whole genome shotgun (WGS) entry which is preliminary data.</text>
</comment>
<name>A0ACC6PHC7_9BACL</name>
<evidence type="ECO:0000313" key="1">
    <source>
        <dbReference type="EMBL" id="MEJ8306313.1"/>
    </source>
</evidence>